<feature type="region of interest" description="Disordered" evidence="1">
    <location>
        <begin position="44"/>
        <end position="63"/>
    </location>
</feature>
<organism evidence="2 3">
    <name type="scientific">Araneus ventricosus</name>
    <name type="common">Orbweaver spider</name>
    <name type="synonym">Epeira ventricosa</name>
    <dbReference type="NCBI Taxonomy" id="182803"/>
    <lineage>
        <taxon>Eukaryota</taxon>
        <taxon>Metazoa</taxon>
        <taxon>Ecdysozoa</taxon>
        <taxon>Arthropoda</taxon>
        <taxon>Chelicerata</taxon>
        <taxon>Arachnida</taxon>
        <taxon>Araneae</taxon>
        <taxon>Araneomorphae</taxon>
        <taxon>Entelegynae</taxon>
        <taxon>Araneoidea</taxon>
        <taxon>Araneidae</taxon>
        <taxon>Araneus</taxon>
    </lineage>
</organism>
<accession>A0A4Y2P5A7</accession>
<gene>
    <name evidence="2" type="ORF">AVEN_167582_1</name>
</gene>
<dbReference type="EMBL" id="BGPR01010265">
    <property type="protein sequence ID" value="GBN45206.1"/>
    <property type="molecule type" value="Genomic_DNA"/>
</dbReference>
<comment type="caution">
    <text evidence="2">The sequence shown here is derived from an EMBL/GenBank/DDBJ whole genome shotgun (WGS) entry which is preliminary data.</text>
</comment>
<evidence type="ECO:0000256" key="1">
    <source>
        <dbReference type="SAM" id="MobiDB-lite"/>
    </source>
</evidence>
<evidence type="ECO:0000313" key="3">
    <source>
        <dbReference type="Proteomes" id="UP000499080"/>
    </source>
</evidence>
<dbReference type="AlphaFoldDB" id="A0A4Y2P5A7"/>
<name>A0A4Y2P5A7_ARAVE</name>
<dbReference type="Proteomes" id="UP000499080">
    <property type="component" value="Unassembled WGS sequence"/>
</dbReference>
<keyword evidence="3" id="KW-1185">Reference proteome</keyword>
<sequence length="158" mass="18229">MILAKIFTSIRKIFYLGTEQKKFKRISELHAEHLRKFMDLKRRSESDLTRNRNMEEKQIKDDSSLARRLNEQTLCSSEILNHIQTLQSLQPNQQIQVQLRPPIQNSNTEAVANAALLSSTPNQVAPIVTGAIPDNPTNSKDWHRSFTEVSRHHSVQKM</sequence>
<reference evidence="2 3" key="1">
    <citation type="journal article" date="2019" name="Sci. Rep.">
        <title>Orb-weaving spider Araneus ventricosus genome elucidates the spidroin gene catalogue.</title>
        <authorList>
            <person name="Kono N."/>
            <person name="Nakamura H."/>
            <person name="Ohtoshi R."/>
            <person name="Moran D.A.P."/>
            <person name="Shinohara A."/>
            <person name="Yoshida Y."/>
            <person name="Fujiwara M."/>
            <person name="Mori M."/>
            <person name="Tomita M."/>
            <person name="Arakawa K."/>
        </authorList>
    </citation>
    <scope>NUCLEOTIDE SEQUENCE [LARGE SCALE GENOMIC DNA]</scope>
</reference>
<protein>
    <submittedName>
        <fullName evidence="2">Uncharacterized protein</fullName>
    </submittedName>
</protein>
<evidence type="ECO:0000313" key="2">
    <source>
        <dbReference type="EMBL" id="GBN45206.1"/>
    </source>
</evidence>
<proteinExistence type="predicted"/>